<dbReference type="InterPro" id="IPR000847">
    <property type="entry name" value="LysR_HTH_N"/>
</dbReference>
<keyword evidence="3" id="KW-0238">DNA-binding</keyword>
<dbReference type="GO" id="GO:0003677">
    <property type="term" value="F:DNA binding"/>
    <property type="evidence" value="ECO:0007669"/>
    <property type="project" value="UniProtKB-KW"/>
</dbReference>
<dbReference type="GO" id="GO:0005829">
    <property type="term" value="C:cytosol"/>
    <property type="evidence" value="ECO:0007669"/>
    <property type="project" value="TreeGrafter"/>
</dbReference>
<evidence type="ECO:0000256" key="3">
    <source>
        <dbReference type="ARBA" id="ARBA00023125"/>
    </source>
</evidence>
<dbReference type="InterPro" id="IPR005119">
    <property type="entry name" value="LysR_subst-bd"/>
</dbReference>
<dbReference type="CDD" id="cd08436">
    <property type="entry name" value="PBP2_LTTR_like_3"/>
    <property type="match status" value="1"/>
</dbReference>
<comment type="similarity">
    <text evidence="1">Belongs to the LysR transcriptional regulatory family.</text>
</comment>
<dbReference type="GO" id="GO:0003700">
    <property type="term" value="F:DNA-binding transcription factor activity"/>
    <property type="evidence" value="ECO:0007669"/>
    <property type="project" value="InterPro"/>
</dbReference>
<dbReference type="PANTHER" id="PTHR30419">
    <property type="entry name" value="HTH-TYPE TRANSCRIPTIONAL REGULATOR YBHD"/>
    <property type="match status" value="1"/>
</dbReference>
<evidence type="ECO:0000256" key="1">
    <source>
        <dbReference type="ARBA" id="ARBA00009437"/>
    </source>
</evidence>
<keyword evidence="2" id="KW-0805">Transcription regulation</keyword>
<sequence>MELRQLQHFLAVAEAQHFTRAAQRVNIVQSALSASIRALEQELDAKLFVRSTRSVRLTPAGQAFLEQARVALEAVEQARLAVAAVKGLQRGTLGIGTVQSLPAFLDLPALLARFHARHPGIEVRLCQGSPAHLLEKVRNGRLDLAFLPLCDASAGIATRLIACEELVVACAPAHPLAGREGVALAALRAEAFVEFEPAWGTRQLTDRAFLAAGLERRIAFEISDLDTQLALVARGLGIALVPEAVAEVRRSSLGIARLAGPEICWELVVATSVEGSGAQEGAARHFLALLDAVPA</sequence>
<accession>A0A5M6ILW9</accession>
<comment type="caution">
    <text evidence="6">The sequence shown here is derived from an EMBL/GenBank/DDBJ whole genome shotgun (WGS) entry which is preliminary data.</text>
</comment>
<gene>
    <name evidence="6" type="ORF">F1189_24990</name>
</gene>
<organism evidence="6 7">
    <name type="scientific">Rhodovastum atsumiense</name>
    <dbReference type="NCBI Taxonomy" id="504468"/>
    <lineage>
        <taxon>Bacteria</taxon>
        <taxon>Pseudomonadati</taxon>
        <taxon>Pseudomonadota</taxon>
        <taxon>Alphaproteobacteria</taxon>
        <taxon>Acetobacterales</taxon>
        <taxon>Acetobacteraceae</taxon>
        <taxon>Rhodovastum</taxon>
    </lineage>
</organism>
<dbReference type="Gene3D" id="1.10.10.10">
    <property type="entry name" value="Winged helix-like DNA-binding domain superfamily/Winged helix DNA-binding domain"/>
    <property type="match status" value="1"/>
</dbReference>
<dbReference type="InterPro" id="IPR036388">
    <property type="entry name" value="WH-like_DNA-bd_sf"/>
</dbReference>
<dbReference type="Gene3D" id="3.40.190.290">
    <property type="match status" value="1"/>
</dbReference>
<dbReference type="Pfam" id="PF03466">
    <property type="entry name" value="LysR_substrate"/>
    <property type="match status" value="1"/>
</dbReference>
<protein>
    <submittedName>
        <fullName evidence="6">LysR family transcriptional regulator</fullName>
    </submittedName>
</protein>
<evidence type="ECO:0000313" key="7">
    <source>
        <dbReference type="Proteomes" id="UP000325255"/>
    </source>
</evidence>
<dbReference type="SUPFAM" id="SSF46785">
    <property type="entry name" value="Winged helix' DNA-binding domain"/>
    <property type="match status" value="1"/>
</dbReference>
<dbReference type="SUPFAM" id="SSF53850">
    <property type="entry name" value="Periplasmic binding protein-like II"/>
    <property type="match status" value="1"/>
</dbReference>
<keyword evidence="7" id="KW-1185">Reference proteome</keyword>
<evidence type="ECO:0000313" key="6">
    <source>
        <dbReference type="EMBL" id="KAA5609270.1"/>
    </source>
</evidence>
<dbReference type="AlphaFoldDB" id="A0A5M6ILW9"/>
<keyword evidence="4" id="KW-0804">Transcription</keyword>
<proteinExistence type="inferred from homology"/>
<dbReference type="Pfam" id="PF00126">
    <property type="entry name" value="HTH_1"/>
    <property type="match status" value="1"/>
</dbReference>
<dbReference type="PRINTS" id="PR00039">
    <property type="entry name" value="HTHLYSR"/>
</dbReference>
<dbReference type="OrthoDB" id="9811588at2"/>
<reference evidence="6 7" key="1">
    <citation type="submission" date="2019-09" db="EMBL/GenBank/DDBJ databases">
        <title>Genome sequence of Rhodovastum atsumiense, a diverse member of the Acetobacteraceae family of non-sulfur purple photosynthetic bacteria.</title>
        <authorList>
            <person name="Meyer T."/>
            <person name="Kyndt J."/>
        </authorList>
    </citation>
    <scope>NUCLEOTIDE SEQUENCE [LARGE SCALE GENOMIC DNA]</scope>
    <source>
        <strain evidence="6 7">DSM 21279</strain>
    </source>
</reference>
<evidence type="ECO:0000256" key="4">
    <source>
        <dbReference type="ARBA" id="ARBA00023163"/>
    </source>
</evidence>
<evidence type="ECO:0000256" key="2">
    <source>
        <dbReference type="ARBA" id="ARBA00023015"/>
    </source>
</evidence>
<dbReference type="PANTHER" id="PTHR30419:SF31">
    <property type="entry name" value="BLR3139 PROTEIN"/>
    <property type="match status" value="1"/>
</dbReference>
<dbReference type="Proteomes" id="UP000325255">
    <property type="component" value="Unassembled WGS sequence"/>
</dbReference>
<name>A0A5M6ILW9_9PROT</name>
<dbReference type="FunFam" id="1.10.10.10:FF:000001">
    <property type="entry name" value="LysR family transcriptional regulator"/>
    <property type="match status" value="1"/>
</dbReference>
<dbReference type="PROSITE" id="PS50931">
    <property type="entry name" value="HTH_LYSR"/>
    <property type="match status" value="1"/>
</dbReference>
<feature type="domain" description="HTH lysR-type" evidence="5">
    <location>
        <begin position="1"/>
        <end position="58"/>
    </location>
</feature>
<dbReference type="EMBL" id="VWPK01000055">
    <property type="protein sequence ID" value="KAA5609270.1"/>
    <property type="molecule type" value="Genomic_DNA"/>
</dbReference>
<dbReference type="InterPro" id="IPR036390">
    <property type="entry name" value="WH_DNA-bd_sf"/>
</dbReference>
<dbReference type="InterPro" id="IPR050950">
    <property type="entry name" value="HTH-type_LysR_regulators"/>
</dbReference>
<evidence type="ECO:0000259" key="5">
    <source>
        <dbReference type="PROSITE" id="PS50931"/>
    </source>
</evidence>